<dbReference type="AlphaFoldDB" id="X1GZ60"/>
<proteinExistence type="predicted"/>
<organism evidence="1">
    <name type="scientific">marine sediment metagenome</name>
    <dbReference type="NCBI Taxonomy" id="412755"/>
    <lineage>
        <taxon>unclassified sequences</taxon>
        <taxon>metagenomes</taxon>
        <taxon>ecological metagenomes</taxon>
    </lineage>
</organism>
<comment type="caution">
    <text evidence="1">The sequence shown here is derived from an EMBL/GenBank/DDBJ whole genome shotgun (WGS) entry which is preliminary data.</text>
</comment>
<gene>
    <name evidence="1" type="ORF">S03H2_49965</name>
</gene>
<name>X1GZ60_9ZZZZ</name>
<protein>
    <submittedName>
        <fullName evidence="1">Uncharacterized protein</fullName>
    </submittedName>
</protein>
<evidence type="ECO:0000313" key="1">
    <source>
        <dbReference type="EMBL" id="GAH62442.1"/>
    </source>
</evidence>
<accession>X1GZ60</accession>
<reference evidence="1" key="1">
    <citation type="journal article" date="2014" name="Front. Microbiol.">
        <title>High frequency of phylogenetically diverse reductive dehalogenase-homologous genes in deep subseafloor sedimentary metagenomes.</title>
        <authorList>
            <person name="Kawai M."/>
            <person name="Futagami T."/>
            <person name="Toyoda A."/>
            <person name="Takaki Y."/>
            <person name="Nishi S."/>
            <person name="Hori S."/>
            <person name="Arai W."/>
            <person name="Tsubouchi T."/>
            <person name="Morono Y."/>
            <person name="Uchiyama I."/>
            <person name="Ito T."/>
            <person name="Fujiyama A."/>
            <person name="Inagaki F."/>
            <person name="Takami H."/>
        </authorList>
    </citation>
    <scope>NUCLEOTIDE SEQUENCE</scope>
    <source>
        <strain evidence="1">Expedition CK06-06</strain>
    </source>
</reference>
<dbReference type="EMBL" id="BARU01031604">
    <property type="protein sequence ID" value="GAH62442.1"/>
    <property type="molecule type" value="Genomic_DNA"/>
</dbReference>
<sequence>MKAKGVIPFPKDNKLTCDCGFEFNLIAPRSEIEKIMGKKML</sequence>